<evidence type="ECO:0000256" key="1">
    <source>
        <dbReference type="SAM" id="SignalP"/>
    </source>
</evidence>
<sequence>MNLKISALAVATALFAVGCTQTTSTTNTSDLKATQYKNVIDRTGSPDYMRDYDFDDHQRFNPFFDMGAWHGHLLPDNDDGMGGFPGTALLTEEYINFMANNFDRLSVYKDGKKVEFSMEAYSLPGALVQILTSDDVTIEMTLRFATNRTSLVETKIITNTPVELIWDGQLIEGNHAKEEKSQSEKTIAEEYPNYNRTIVPTDDGLKVTFGKVRATWSLLTSGESEYQIHKSIPTTTKVEGLSFNSTARIEQSTTIYTTYSHVLTAEENQEEQIKILDIFAHPQQYLTASEQRWENYLEKGLTNPNATPAQERVAVKAMETLNANWRGAAGAMQFDSVTPSVTARWFSGNQTWPWDTWKQAYAMAHFNPEVAKNNIRAMFAYQIQADDAVRPWDKGFIPDLVAYNTSPERGGDGGNWNERNTKPSLAAWAVMEVYKTTEDKAWLEEMYPKLVAYHDWWLRNRDNNGNGVPEYGASRDKAHNTDNGDMLFTVERGNKKEELAGLDKYQEIIKSGNYDHIEIPAQTAASWESGRDDAAAFGFIDKEQLDAYVKNGGKRSDWEVKFAQNRDKNGTLLGYSLLQESVDQASYMYSDNQYLAEMADILGKTSEAKDFREKADKLANYINTCMFDEGTGFFYDIRIEDKPLTNGCAGKPIVERGKGPEGWSPLFNKAATQSHADAVVKVMKDPKEFNTYVPLGTAALTSPAFGPDIYWRGRVWVDQFYFGLKGMESYGYRDDAVQMASAFFDHADGLVGDGPIRENYNPLTGDQQGAPNFSWSSAHLYMLYNDFFTAEK</sequence>
<feature type="domain" description="Mannosylglycerate hydrolase MGH1-like glycoside hydrolase" evidence="3">
    <location>
        <begin position="350"/>
        <end position="776"/>
    </location>
</feature>
<dbReference type="AlphaFoldDB" id="A0A510UFP2"/>
<evidence type="ECO:0000259" key="2">
    <source>
        <dbReference type="Pfam" id="PF21152"/>
    </source>
</evidence>
<dbReference type="Gene3D" id="2.70.98.50">
    <property type="entry name" value="putative glycoside hydrolase family protein from bacillus halodurans"/>
    <property type="match status" value="1"/>
</dbReference>
<dbReference type="Proteomes" id="UP000321787">
    <property type="component" value="Unassembled WGS sequence"/>
</dbReference>
<accession>A0A510UFP2</accession>
<feature type="signal peptide" evidence="1">
    <location>
        <begin position="1"/>
        <end position="18"/>
    </location>
</feature>
<organism evidence="4 5">
    <name type="scientific">Aliivibrio fischeri</name>
    <name type="common">Vibrio fischeri</name>
    <dbReference type="NCBI Taxonomy" id="668"/>
    <lineage>
        <taxon>Bacteria</taxon>
        <taxon>Pseudomonadati</taxon>
        <taxon>Pseudomonadota</taxon>
        <taxon>Gammaproteobacteria</taxon>
        <taxon>Vibrionales</taxon>
        <taxon>Vibrionaceae</taxon>
        <taxon>Aliivibrio</taxon>
    </lineage>
</organism>
<dbReference type="InterPro" id="IPR012341">
    <property type="entry name" value="6hp_glycosidase-like_sf"/>
</dbReference>
<dbReference type="Pfam" id="PF22422">
    <property type="entry name" value="MGH1-like_GH"/>
    <property type="match status" value="1"/>
</dbReference>
<gene>
    <name evidence="4" type="ORF">AFI02nite_14230</name>
</gene>
<dbReference type="GO" id="GO:0004555">
    <property type="term" value="F:alpha,alpha-trehalase activity"/>
    <property type="evidence" value="ECO:0007669"/>
    <property type="project" value="InterPro"/>
</dbReference>
<keyword evidence="1" id="KW-0732">Signal</keyword>
<evidence type="ECO:0000259" key="3">
    <source>
        <dbReference type="Pfam" id="PF22422"/>
    </source>
</evidence>
<dbReference type="PANTHER" id="PTHR23403">
    <property type="entry name" value="TREHALASE"/>
    <property type="match status" value="1"/>
</dbReference>
<proteinExistence type="predicted"/>
<dbReference type="Gene3D" id="1.50.10.10">
    <property type="match status" value="1"/>
</dbReference>
<dbReference type="PROSITE" id="PS51257">
    <property type="entry name" value="PROKAR_LIPOPROTEIN"/>
    <property type="match status" value="1"/>
</dbReference>
<dbReference type="NCBIfam" id="NF007525">
    <property type="entry name" value="PRK10137.1"/>
    <property type="match status" value="1"/>
</dbReference>
<feature type="domain" description="Glucosidase YgjK N-terminal" evidence="2">
    <location>
        <begin position="41"/>
        <end position="294"/>
    </location>
</feature>
<dbReference type="InterPro" id="IPR001661">
    <property type="entry name" value="Glyco_hydro_37"/>
</dbReference>
<dbReference type="InterPro" id="IPR048450">
    <property type="entry name" value="YgjK_N"/>
</dbReference>
<dbReference type="InterPro" id="IPR008928">
    <property type="entry name" value="6-hairpin_glycosidase_sf"/>
</dbReference>
<evidence type="ECO:0000313" key="4">
    <source>
        <dbReference type="EMBL" id="GEK13387.1"/>
    </source>
</evidence>
<reference evidence="4 5" key="1">
    <citation type="submission" date="2019-07" db="EMBL/GenBank/DDBJ databases">
        <title>Whole genome shotgun sequence of Aliivibrio fischeri NBRC 101058.</title>
        <authorList>
            <person name="Hosoyama A."/>
            <person name="Uohara A."/>
            <person name="Ohji S."/>
            <person name="Ichikawa N."/>
        </authorList>
    </citation>
    <scope>NUCLEOTIDE SEQUENCE [LARGE SCALE GENOMIC DNA]</scope>
    <source>
        <strain evidence="4 5">NBRC 101058</strain>
    </source>
</reference>
<dbReference type="Gene3D" id="1.10.287.100">
    <property type="match status" value="1"/>
</dbReference>
<dbReference type="SUPFAM" id="SSF48208">
    <property type="entry name" value="Six-hairpin glycosidases"/>
    <property type="match status" value="1"/>
</dbReference>
<dbReference type="GO" id="GO:0005993">
    <property type="term" value="P:trehalose catabolic process"/>
    <property type="evidence" value="ECO:0007669"/>
    <property type="project" value="TreeGrafter"/>
</dbReference>
<name>A0A510UFP2_ALIFS</name>
<dbReference type="RefSeq" id="WP_146863172.1">
    <property type="nucleotide sequence ID" value="NZ_BJTZ01000006.1"/>
</dbReference>
<evidence type="ECO:0000313" key="5">
    <source>
        <dbReference type="Proteomes" id="UP000321787"/>
    </source>
</evidence>
<comment type="caution">
    <text evidence="4">The sequence shown here is derived from an EMBL/GenBank/DDBJ whole genome shotgun (WGS) entry which is preliminary data.</text>
</comment>
<protein>
    <submittedName>
        <fullName evidence="4">Alpha-glucosidase</fullName>
    </submittedName>
</protein>
<dbReference type="InterPro" id="IPR054491">
    <property type="entry name" value="MGH1-like_GH"/>
</dbReference>
<dbReference type="Pfam" id="PF21152">
    <property type="entry name" value="YgjK_N"/>
    <property type="match status" value="1"/>
</dbReference>
<feature type="chain" id="PRO_5022245778" evidence="1">
    <location>
        <begin position="19"/>
        <end position="792"/>
    </location>
</feature>
<dbReference type="PANTHER" id="PTHR23403:SF1">
    <property type="entry name" value="TREHALASE"/>
    <property type="match status" value="1"/>
</dbReference>
<dbReference type="EMBL" id="BJTZ01000006">
    <property type="protein sequence ID" value="GEK13387.1"/>
    <property type="molecule type" value="Genomic_DNA"/>
</dbReference>
<dbReference type="Gene3D" id="3.30.1390.40">
    <property type="entry name" value="Ribosomal protein L30p/L7e"/>
    <property type="match status" value="1"/>
</dbReference>